<dbReference type="PANTHER" id="PTHR30413">
    <property type="entry name" value="INNER MEMBRANE TRANSPORT PERMEASE"/>
    <property type="match status" value="1"/>
</dbReference>
<gene>
    <name evidence="11" type="ORF">JEM65_00695</name>
</gene>
<comment type="subcellular location">
    <subcellularLocation>
        <location evidence="1">Cell inner membrane</location>
        <topology evidence="1">Multi-pass membrane protein</topology>
    </subcellularLocation>
    <subcellularLocation>
        <location evidence="9">Cell membrane</location>
        <topology evidence="9">Multi-pass membrane protein</topology>
    </subcellularLocation>
</comment>
<keyword evidence="7 9" id="KW-1133">Transmembrane helix</keyword>
<evidence type="ECO:0000256" key="4">
    <source>
        <dbReference type="ARBA" id="ARBA00022475"/>
    </source>
</evidence>
<dbReference type="PROSITE" id="PS51012">
    <property type="entry name" value="ABC_TM2"/>
    <property type="match status" value="1"/>
</dbReference>
<keyword evidence="4 9" id="KW-1003">Cell membrane</keyword>
<evidence type="ECO:0000256" key="6">
    <source>
        <dbReference type="ARBA" id="ARBA00022692"/>
    </source>
</evidence>
<dbReference type="InterPro" id="IPR013525">
    <property type="entry name" value="ABC2_TM"/>
</dbReference>
<dbReference type="EMBL" id="JAEHJZ010000001">
    <property type="protein sequence ID" value="MBJ7879176.1"/>
    <property type="molecule type" value="Genomic_DNA"/>
</dbReference>
<feature type="transmembrane region" description="Helical" evidence="9">
    <location>
        <begin position="167"/>
        <end position="192"/>
    </location>
</feature>
<dbReference type="GO" id="GO:0015920">
    <property type="term" value="P:lipopolysaccharide transport"/>
    <property type="evidence" value="ECO:0007669"/>
    <property type="project" value="TreeGrafter"/>
</dbReference>
<comment type="caution">
    <text evidence="11">The sequence shown here is derived from an EMBL/GenBank/DDBJ whole genome shotgun (WGS) entry which is preliminary data.</text>
</comment>
<evidence type="ECO:0000256" key="7">
    <source>
        <dbReference type="ARBA" id="ARBA00022989"/>
    </source>
</evidence>
<dbReference type="RefSeq" id="WP_199596623.1">
    <property type="nucleotide sequence ID" value="NZ_JAEHJZ010000001.1"/>
</dbReference>
<name>A0A934KPN8_9FLAO</name>
<feature type="transmembrane region" description="Helical" evidence="9">
    <location>
        <begin position="55"/>
        <end position="76"/>
    </location>
</feature>
<dbReference type="PANTHER" id="PTHR30413:SF8">
    <property type="entry name" value="TRANSPORT PERMEASE PROTEIN"/>
    <property type="match status" value="1"/>
</dbReference>
<dbReference type="GO" id="GO:0140359">
    <property type="term" value="F:ABC-type transporter activity"/>
    <property type="evidence" value="ECO:0007669"/>
    <property type="project" value="InterPro"/>
</dbReference>
<evidence type="ECO:0000256" key="3">
    <source>
        <dbReference type="ARBA" id="ARBA00022448"/>
    </source>
</evidence>
<proteinExistence type="inferred from homology"/>
<dbReference type="Proteomes" id="UP000662373">
    <property type="component" value="Unassembled WGS sequence"/>
</dbReference>
<comment type="similarity">
    <text evidence="2 9">Belongs to the ABC-2 integral membrane protein family.</text>
</comment>
<dbReference type="AlphaFoldDB" id="A0A934KPN8"/>
<comment type="caution">
    <text evidence="9">Lacks conserved residue(s) required for the propagation of feature annotation.</text>
</comment>
<accession>A0A934KPN8</accession>
<keyword evidence="8 9" id="KW-0472">Membrane</keyword>
<evidence type="ECO:0000313" key="12">
    <source>
        <dbReference type="Proteomes" id="UP000662373"/>
    </source>
</evidence>
<evidence type="ECO:0000259" key="10">
    <source>
        <dbReference type="PROSITE" id="PS51012"/>
    </source>
</evidence>
<evidence type="ECO:0000256" key="2">
    <source>
        <dbReference type="ARBA" id="ARBA00007783"/>
    </source>
</evidence>
<sequence>MRETIHNDDWTLEIYPKASLFKLNLKEVWRYRDLLILFVRRDFVSVYKQTVLGPLWFIIQPIFTSLVQLFVFTNIAQISTDGIPPILFYLSGNVMWQYFSGCLTLTSNTFQNNAGIFGKVYFPRLITPISLITSQLLKFAVQFGLFLAIWLYFFYDDSAGVINPNWTIALLPILVIIMAGLALGSGMIISALTTKYRDFSFLLSFAVQLLMYSTVVIYPLSVAPLEYRKFIVANPMTPLIETFRYAFTGSGTFSWLYLGYSFVFMVVLMLVGIVVFNKVERTFMDTV</sequence>
<dbReference type="Pfam" id="PF01061">
    <property type="entry name" value="ABC2_membrane"/>
    <property type="match status" value="1"/>
</dbReference>
<dbReference type="GO" id="GO:0005886">
    <property type="term" value="C:plasma membrane"/>
    <property type="evidence" value="ECO:0007669"/>
    <property type="project" value="UniProtKB-SubCell"/>
</dbReference>
<feature type="transmembrane region" description="Helical" evidence="9">
    <location>
        <begin position="136"/>
        <end position="155"/>
    </location>
</feature>
<organism evidence="11 12">
    <name type="scientific">Gelidibacter salicanalis</name>
    <dbReference type="NCBI Taxonomy" id="291193"/>
    <lineage>
        <taxon>Bacteria</taxon>
        <taxon>Pseudomonadati</taxon>
        <taxon>Bacteroidota</taxon>
        <taxon>Flavobacteriia</taxon>
        <taxon>Flavobacteriales</taxon>
        <taxon>Flavobacteriaceae</taxon>
        <taxon>Gelidibacter</taxon>
    </lineage>
</organism>
<evidence type="ECO:0000256" key="5">
    <source>
        <dbReference type="ARBA" id="ARBA00022519"/>
    </source>
</evidence>
<feature type="domain" description="ABC transmembrane type-2" evidence="10">
    <location>
        <begin position="52"/>
        <end position="279"/>
    </location>
</feature>
<reference evidence="11 12" key="1">
    <citation type="submission" date="2020-09" db="EMBL/GenBank/DDBJ databases">
        <title>Draft genome of Gelidibacter salicanalis PAMC21136.</title>
        <authorList>
            <person name="Park H."/>
        </authorList>
    </citation>
    <scope>NUCLEOTIDE SEQUENCE [LARGE SCALE GENOMIC DNA]</scope>
    <source>
        <strain evidence="11 12">PAMC21136</strain>
    </source>
</reference>
<keyword evidence="3 9" id="KW-0813">Transport</keyword>
<keyword evidence="5" id="KW-0997">Cell inner membrane</keyword>
<keyword evidence="12" id="KW-1185">Reference proteome</keyword>
<feature type="transmembrane region" description="Helical" evidence="9">
    <location>
        <begin position="199"/>
        <end position="220"/>
    </location>
</feature>
<dbReference type="InterPro" id="IPR047817">
    <property type="entry name" value="ABC2_TM_bact-type"/>
</dbReference>
<evidence type="ECO:0000256" key="9">
    <source>
        <dbReference type="RuleBase" id="RU361157"/>
    </source>
</evidence>
<evidence type="ECO:0000256" key="8">
    <source>
        <dbReference type="ARBA" id="ARBA00023136"/>
    </source>
</evidence>
<keyword evidence="6 9" id="KW-0812">Transmembrane</keyword>
<evidence type="ECO:0000313" key="11">
    <source>
        <dbReference type="EMBL" id="MBJ7879176.1"/>
    </source>
</evidence>
<feature type="transmembrane region" description="Helical" evidence="9">
    <location>
        <begin position="255"/>
        <end position="276"/>
    </location>
</feature>
<evidence type="ECO:0000256" key="1">
    <source>
        <dbReference type="ARBA" id="ARBA00004429"/>
    </source>
</evidence>
<protein>
    <recommendedName>
        <fullName evidence="9">Transport permease protein</fullName>
    </recommendedName>
</protein>